<evidence type="ECO:0000313" key="1">
    <source>
        <dbReference type="EMBL" id="KAK2952958.1"/>
    </source>
</evidence>
<dbReference type="EMBL" id="JARBJD010000097">
    <property type="protein sequence ID" value="KAK2952958.1"/>
    <property type="molecule type" value="Genomic_DNA"/>
</dbReference>
<comment type="caution">
    <text evidence="1">The sequence shown here is derived from an EMBL/GenBank/DDBJ whole genome shotgun (WGS) entry which is preliminary data.</text>
</comment>
<protein>
    <submittedName>
        <fullName evidence="1">Uncharacterized protein</fullName>
    </submittedName>
</protein>
<reference evidence="1 2" key="1">
    <citation type="journal article" date="2022" name="bioRxiv">
        <title>Genomics of Preaxostyla Flagellates Illuminates Evolutionary Transitions and the Path Towards Mitochondrial Loss.</title>
        <authorList>
            <person name="Novak L.V.F."/>
            <person name="Treitli S.C."/>
            <person name="Pyrih J."/>
            <person name="Halakuc P."/>
            <person name="Pipaliya S.V."/>
            <person name="Vacek V."/>
            <person name="Brzon O."/>
            <person name="Soukal P."/>
            <person name="Eme L."/>
            <person name="Dacks J.B."/>
            <person name="Karnkowska A."/>
            <person name="Elias M."/>
            <person name="Hampl V."/>
        </authorList>
    </citation>
    <scope>NUCLEOTIDE SEQUENCE [LARGE SCALE GENOMIC DNA]</scope>
    <source>
        <strain evidence="1">NAU3</strain>
        <tissue evidence="1">Gut</tissue>
    </source>
</reference>
<organism evidence="1 2">
    <name type="scientific">Blattamonas nauphoetae</name>
    <dbReference type="NCBI Taxonomy" id="2049346"/>
    <lineage>
        <taxon>Eukaryota</taxon>
        <taxon>Metamonada</taxon>
        <taxon>Preaxostyla</taxon>
        <taxon>Oxymonadida</taxon>
        <taxon>Blattamonas</taxon>
    </lineage>
</organism>
<gene>
    <name evidence="1" type="ORF">BLNAU_12134</name>
</gene>
<accession>A0ABQ9XKK2</accession>
<proteinExistence type="predicted"/>
<keyword evidence="2" id="KW-1185">Reference proteome</keyword>
<evidence type="ECO:0000313" key="2">
    <source>
        <dbReference type="Proteomes" id="UP001281761"/>
    </source>
</evidence>
<sequence>MEWFVEAVIGAHIFRNEHNSAPPLTFENVRIDATSTILIDSLSSQFEQLIAGSLSSDISMLCQFFLHIYRSLKQLNRFFFPLHYKQEDMVFARIMTPLVEHFVASGDLILQKSSPQDHSHYFANFFCGLDKKKIAYSNPFLSQNLAALFARYVLHPNNCDSFILPDHSFLRGNNVKSSEKLLDVVKKIKETHSLEGVRNAHYDWKEWVKLMEKVKMGVESLNDISFLQSRCFRAALLSLQTKHQLRAKRHRIKKNSFADTYSFRTTDDPSFFSTTISSFTNLTLNHHSSFHHLPSSADSSSYTSTISTQTSLPTQQSSVSQLLISDQLAFHSDSIVDHSQQMLLKIHRLLTRPPPPSFSWNIRTTRLSESDEDAHFQPHPHIVDRNETFDTSLFDEMDDQKVVASLRRCGEVVKATQSTKCIVDVEDFKALIVSGLHSSSHTVRLECSNLFFQLGDFLQIVDDPRDRECRTLQNAFRDGTIVEQRTLLELWGRWNRFRFKNRNGQMMKKEDFDFDGFLAADLSDNSLFSKACIFIRTLLFNAVVSISFQWRLDFLVQFEKRHQMMSRLSSLSALSRKSQSEFDLTSVASTLGSYLSVIRGFDFPSALTELITIDLASSPHYFSHGLNPAFYLNHTSLAPKHRPSFFPMDLLFERFIRSYPDAFFAGWPLVSDCTRRMFLFTPYVGLHSLLLRCPKLNLNEESVKHLVGMLSVRLSGQDTTQVDIVKLFNYFPPPRLFDTVLSSPSHIRTNFNIWINFLALFIDVGALPTPFGACSSHATMFRILAPVKVNPNKNELYLLRKVGDVVVSLHWLSIPALFDSPLLCRLPSLAGAQRGVLQTLSSHSGIPSLVPHLPSSNWNSIRTMLNKRLSPCEGIRLMCLSVRSIAHSDFQSSVIDPSVLQYLTGKLLSPLPALVSAAFEFFHRFVRVASDAVRIELVMEETEKGNQ</sequence>
<name>A0ABQ9XKK2_9EUKA</name>
<dbReference type="Proteomes" id="UP001281761">
    <property type="component" value="Unassembled WGS sequence"/>
</dbReference>